<feature type="compositionally biased region" description="Polar residues" evidence="2">
    <location>
        <begin position="568"/>
        <end position="590"/>
    </location>
</feature>
<feature type="region of interest" description="Disordered" evidence="2">
    <location>
        <begin position="858"/>
        <end position="913"/>
    </location>
</feature>
<feature type="region of interest" description="Disordered" evidence="2">
    <location>
        <begin position="1763"/>
        <end position="1796"/>
    </location>
</feature>
<feature type="compositionally biased region" description="Polar residues" evidence="2">
    <location>
        <begin position="1650"/>
        <end position="1661"/>
    </location>
</feature>
<feature type="region of interest" description="Disordered" evidence="2">
    <location>
        <begin position="2447"/>
        <end position="2480"/>
    </location>
</feature>
<feature type="compositionally biased region" description="Polar residues" evidence="2">
    <location>
        <begin position="870"/>
        <end position="879"/>
    </location>
</feature>
<dbReference type="RefSeq" id="WP_115369152.1">
    <property type="nucleotide sequence ID" value="NZ_UGPZ01000002.1"/>
</dbReference>
<feature type="compositionally biased region" description="Polar residues" evidence="2">
    <location>
        <begin position="1878"/>
        <end position="1889"/>
    </location>
</feature>
<feature type="region of interest" description="Disordered" evidence="2">
    <location>
        <begin position="1304"/>
        <end position="1341"/>
    </location>
</feature>
<dbReference type="EMBL" id="UGPZ01000002">
    <property type="protein sequence ID" value="STY91217.1"/>
    <property type="molecule type" value="Genomic_DNA"/>
</dbReference>
<dbReference type="Proteomes" id="UP000254133">
    <property type="component" value="Unassembled WGS sequence"/>
</dbReference>
<protein>
    <submittedName>
        <fullName evidence="4">Curlin minor subunit CsgB</fullName>
    </submittedName>
</protein>
<feature type="compositionally biased region" description="Polar residues" evidence="2">
    <location>
        <begin position="1992"/>
        <end position="2003"/>
    </location>
</feature>
<evidence type="ECO:0000256" key="2">
    <source>
        <dbReference type="SAM" id="MobiDB-lite"/>
    </source>
</evidence>
<feature type="domain" description="Bacterial Ig" evidence="3">
    <location>
        <begin position="1242"/>
        <end position="1323"/>
    </location>
</feature>
<proteinExistence type="predicted"/>
<feature type="compositionally biased region" description="Polar residues" evidence="2">
    <location>
        <begin position="2220"/>
        <end position="2231"/>
    </location>
</feature>
<feature type="region of interest" description="Disordered" evidence="2">
    <location>
        <begin position="2561"/>
        <end position="2594"/>
    </location>
</feature>
<accession>A0A378PRP8</accession>
<evidence type="ECO:0000313" key="5">
    <source>
        <dbReference type="Proteomes" id="UP000254133"/>
    </source>
</evidence>
<feature type="region of interest" description="Disordered" evidence="2">
    <location>
        <begin position="1877"/>
        <end position="1910"/>
    </location>
</feature>
<feature type="region of interest" description="Disordered" evidence="2">
    <location>
        <begin position="1649"/>
        <end position="1682"/>
    </location>
</feature>
<feature type="compositionally biased region" description="Polar residues" evidence="2">
    <location>
        <begin position="2106"/>
        <end position="2117"/>
    </location>
</feature>
<feature type="compositionally biased region" description="Polar residues" evidence="2">
    <location>
        <begin position="1764"/>
        <end position="1775"/>
    </location>
</feature>
<sequence length="3417" mass="355255">MQSISVKVNDSVQTIAEARVITKDGQPTIIKANRNANYELINDATGRGPDHIVTKRVGKDLHVSFEENAEESDLIIENFYDYDKSALIGQAESGQYHYYVPDTGLTQDYVTELVIGDIEGQALGGQGYPAPWWIGAEEGSRFGIMPWLVGIAGLAGIIAAVSDSDDDKGGNTNTAVEVEDKPLSISNLESNTTAQGAAQALSFTITSDGTKVPEADISINGTILKDADGKTVQSDSEGKVTITAELLALNGITLGGLSDFTIGANKDTYKDATATLYNPQVVTMDGGVVVTPHDTATKLEVSYTKPGETEPTTVIFTHEDTNGDGVPDAWVDAKKDDSITIDPATGKVVVPVAEIGSNTVVTAKQTTDVGTTNNSDDVGDIPSAKPAVDAIKTGDDAGDVVVTPSDDATDGSAVVVKYTDKDGNNKQVTITKDQDSWTADGDLSDGVILDKDNGTVTIPSDNVTDGSYVTAFQTDPGRKESDPVSDKAKINVPKPEITVNDDGSVTVTPSDRADKVVINYIDEDGKPNTATITKDDNGNWTSDDDNVVINNAGTITLPDDKVKDGSEVSANQTVGNKDSDKGTVTTQDNVPQPEIAANNDGSVIVTPSDDADKVVINYIDEDGKPNTATITKDDNGNWTSDDDNVVINNAGTITLPADKVKDGSTATAEQTVDGKDSDKVPVVANNDNNTTPAKPALPEITANNDGSVTVTPSDKVDKVVINYIDEDGKPNTATITKDDNGKWTSDDNNIIVNPTTGKTTIPADKVKDGSTVTAQQTTPVGTSDPAEVITKDGIAEPDVTANNDGSVTVKPADDATEVEISYVDEDGKEQTVTVTKDKDGNWTADDDNVVINDDGTITLPADKVKDGSDVTANQTTDNGKSGDASDTAGDARADAPTVTPSQTDGSVTVTPGTDNAKMVVTYTDEDGKEQTVNINKDADGNWTAEGTLPEGVTVDKDGKVTIPQDAVKDGNTVTAAAQNTTGGKAQDQANANKDTANTAIDPDNTAFTNPEDGNIAEGDSVRATIGLVNNNGGEVDFKVTFEDGDSSPAGDIANHDDFDYDGIKFTDDNGKEITGISYDRESGKITVPAGVDKFNVDLPIKGNDGVEADQKSTIVVGSGDDAKTADITIVDDSKAAGQGNKVAITGISDDTGVAGDFITNDTTLAVSGTLDKALPDDEKVVVTLNGQTVDAVVDASGKWTAEFTNNALPEGTHPIKAQIVSKDNTKTAGPSAEQNVVIDTTAPAKPTAEVSDKGDKVTGTTEPNATVTIKDKDGKTIGTGVADDEGNYTVDLDKPLTNGESVTVTAKDESDNESTPTTANASDTTAPTLVGTPNIPETGDKIELNFSEPLDTTKPPVADNFTVTVDGQPVKPVVSVEGNKVTLTLPKPVTQGQDVKVAYTDPTAGNDDNAIQDVTGNDAANIPQTAATNNSNVPAPDTTAPTLVGTPNIPETGDKIELNFSEPLDTTKPPVADNFTVTVDGQPVKPVVSVEGNKVTLTLPKPVTQGQDVKVAYTDPTAGNDDNAIQDVTGNDAANIPQTAATNNSNVPAPDTTAPTLVGTPNIPETGDKIELNFSEPLDTTKPPVADNFTVTVDGQPVKPVVSVEGNKVTLTLPKPVTQGQDVKVAYTDPTAGNDDNAIQDVTGNDAANIPQTAATNNSNVPAPDTTAPTLVGTPNIPETGDKIELNFSEPLDTTKPPVADNFTVTVDGQPVKPVVSVEGNKVTLTLPKPVTQGQDVKVAYTDPTAGNDDNAIQDVTGNDAANIPQTAATNNSNVPAPDTTAPTLVGTPNIPETGDKIELNFSEPLDTTKPPVADNFTVTVDGQPVKPVVSVEGNKVTLTLPKPVTQGQDVKVAYTDPTAGNDDNAIQDVTGNDAANIPQTAATNNSNVPAPDTTAPTLVGTPNIPETGDKIELNFSEPLDTTKPPVADNFTVTVDGQPVKPVVSVEGNKVTLTLPKPVTQGQDVKVAYTDPTAGNDDNAIQDVTGNDAANIPQTAATNNSNVPAPDTTAPTLVGTPNIPETGDKIELNFSEPLDTTKPPVADNFTVTVDGQPVKPVVSVEGNKVTLTLPKPVTQGQDVKVAYTDPTAGNDDNAIQDVTGNDAANIPQTAATNNSNVPAPDTTAPTLVGTPNIPETGDKIELNFSEPLDTTKPPVADNFTVTVDGQPVKPVVSVEGNKVTLTLPKPVTQGQDVKVAYTDPTAGNDDNAIQDVTGNDAANIPQTAATNNSNVPAPDTTAPTLVGTPNIPETGDKIELNFSEPLDTTKPPVADNFTVTVDGQPVKPVVSVEGNKVTLTLPKPVTQGQDVKVAYTDPTAGNDDNAIQDVTGNDAANIPQTAATNNSNVPAPDTTAPTLVGTPNIPETGDKIELNFSEPLDTTKPPVADNFTVTVDGQPVKPVVSVEGNKVTLTLPKPVTQGQDVKVAYTDPTAGNDDNAIQDVTGNDAANIPQTAATNNSNVPAPDTTAPTLVGTPNIPETGDKIELNFSEPLDTTKPPVADNFTVTVDGQPVKPVVSVEGNKVTLTLPKPVTQGQDVKVAYTDPTAGNDDNAIQDVTGNDAANIPQTAATNNSNVPAPDTTAPTLVGTPNIPETGDKIELNFSEPLDTTKPPVADNFTVTVDGQPVKPVVSVEGNKVTLTLPKPVTQGQDVKVAYTDPTAGNDDNAIQDVTGNDAANIPQTAATNNSNVPAPDTTAPTLVGTPNIPETGDKIELNFSEPLDTTKPPVADNFTVTVDGQPVKPVVSVEGNKVTLTLPKPVTQGQDVKVAYTDPTAGNDDNAIQDVTGNDAANIPQTAATNNSNVPAPVATITVQPATGTGQPQVTDPQNAKAVLFESALPEGSKTQGGVKEVTGLLNIDNLKDGETVQLTAPQASNITSGGVPITWEPSPDNMILTAKAGDKEIAVVKVVNEGGTYKYQVELKGAIDHKDQDGNGEALLAKPKVQVVKDTQVVAESDLTIRVVDDKPVANEGNPQTKDINLADSAPPSAGVKGSTFGFNAQSVADSPSLTADEGGAKIYWGKSTRRGTSNAHLKVSAPNNLDVPDATQEFEFGEIEHGNKKTDPAPRYSYPDEGVPVDMTFNLSIDGVEKTVNVSTVVHVIEVPGLRAADYLVVENKNEPIEVGGNLYNLVISGTTANGVSIESSYYLRGFDAKNVIAMETGEDRVNKFTLKARLVPVSDGAIALFEGKALTGKADVSADGATNGTWSFVNGTNGYTAEQTVDNTFSIKKGQEVMGTFTGQADGQYQFKPVKGANDKVAGGDALNFKFNYGDKDGDSAAVNVKFNLLNNKPAGGFENPDLHADADVQADADVKADADVNADLPVIDLSNGAIDLQHVTMDNFGDLLATTNYVGDGQSLYIKGDVGDTVTLGSVLQSGETSQTDISGTWTKGGTEQQEGTTYNIWSNNDVKLYIDQDITIL</sequence>
<feature type="region of interest" description="Disordered" evidence="2">
    <location>
        <begin position="687"/>
        <end position="706"/>
    </location>
</feature>
<feature type="region of interest" description="Disordered" evidence="2">
    <location>
        <begin position="1991"/>
        <end position="2024"/>
    </location>
</feature>
<dbReference type="Pfam" id="PF17936">
    <property type="entry name" value="Big_6"/>
    <property type="match status" value="1"/>
</dbReference>
<feature type="compositionally biased region" description="Polar residues" evidence="2">
    <location>
        <begin position="1313"/>
        <end position="1327"/>
    </location>
</feature>
<feature type="region of interest" description="Disordered" evidence="2">
    <location>
        <begin position="2105"/>
        <end position="2138"/>
    </location>
</feature>
<gene>
    <name evidence="4" type="ORF">NCTC9426_01264</name>
</gene>
<keyword evidence="1" id="KW-0732">Signal</keyword>
<dbReference type="Gene3D" id="2.60.40.10">
    <property type="entry name" value="Immunoglobulins"/>
    <property type="match status" value="2"/>
</dbReference>
<feature type="region of interest" description="Disordered" evidence="2">
    <location>
        <begin position="1421"/>
        <end position="1455"/>
    </location>
</feature>
<feature type="compositionally biased region" description="Polar residues" evidence="2">
    <location>
        <begin position="1422"/>
        <end position="1433"/>
    </location>
</feature>
<feature type="region of interest" description="Disordered" evidence="2">
    <location>
        <begin position="2333"/>
        <end position="2366"/>
    </location>
</feature>
<feature type="region of interest" description="Disordered" evidence="2">
    <location>
        <begin position="978"/>
        <end position="1014"/>
    </location>
</feature>
<feature type="region of interest" description="Disordered" evidence="2">
    <location>
        <begin position="1535"/>
        <end position="1568"/>
    </location>
</feature>
<dbReference type="Gene3D" id="2.60.40.1220">
    <property type="match status" value="13"/>
</dbReference>
<dbReference type="InterPro" id="IPR041498">
    <property type="entry name" value="Big_6"/>
</dbReference>
<feature type="region of interest" description="Disordered" evidence="2">
    <location>
        <begin position="2675"/>
        <end position="2709"/>
    </location>
</feature>
<dbReference type="NCBIfam" id="TIGR02059">
    <property type="entry name" value="swm_rep_I"/>
    <property type="match status" value="13"/>
</dbReference>
<reference evidence="4 5" key="1">
    <citation type="submission" date="2018-06" db="EMBL/GenBank/DDBJ databases">
        <authorList>
            <consortium name="Pathogen Informatics"/>
            <person name="Doyle S."/>
        </authorList>
    </citation>
    <scope>NUCLEOTIDE SEQUENCE [LARGE SCALE GENOMIC DNA]</scope>
    <source>
        <strain evidence="4 5">NCTC9426</strain>
    </source>
</reference>
<feature type="region of interest" description="Disordered" evidence="2">
    <location>
        <begin position="560"/>
        <end position="591"/>
    </location>
</feature>
<dbReference type="InterPro" id="IPR028059">
    <property type="entry name" value="SWM_rpt"/>
</dbReference>
<dbReference type="InterPro" id="IPR014755">
    <property type="entry name" value="Cu-Rt/internalin_Ig-like"/>
</dbReference>
<feature type="compositionally biased region" description="Polar residues" evidence="2">
    <location>
        <begin position="2676"/>
        <end position="2687"/>
    </location>
</feature>
<evidence type="ECO:0000256" key="1">
    <source>
        <dbReference type="ARBA" id="ARBA00022729"/>
    </source>
</evidence>
<feature type="compositionally biased region" description="Polar residues" evidence="2">
    <location>
        <begin position="2334"/>
        <end position="2345"/>
    </location>
</feature>
<feature type="compositionally biased region" description="Polar residues" evidence="2">
    <location>
        <begin position="898"/>
        <end position="913"/>
    </location>
</feature>
<feature type="compositionally biased region" description="Polar residues" evidence="2">
    <location>
        <begin position="978"/>
        <end position="998"/>
    </location>
</feature>
<feature type="region of interest" description="Disordered" evidence="2">
    <location>
        <begin position="525"/>
        <end position="545"/>
    </location>
</feature>
<feature type="compositionally biased region" description="Polar residues" evidence="2">
    <location>
        <begin position="1536"/>
        <end position="1547"/>
    </location>
</feature>
<feature type="region of interest" description="Disordered" evidence="2">
    <location>
        <begin position="661"/>
        <end position="682"/>
    </location>
</feature>
<evidence type="ECO:0000259" key="3">
    <source>
        <dbReference type="Pfam" id="PF17936"/>
    </source>
</evidence>
<feature type="compositionally biased region" description="Polar residues" evidence="2">
    <location>
        <begin position="2448"/>
        <end position="2459"/>
    </location>
</feature>
<feature type="compositionally biased region" description="Polar residues" evidence="2">
    <location>
        <begin position="2562"/>
        <end position="2573"/>
    </location>
</feature>
<dbReference type="InterPro" id="IPR011801">
    <property type="entry name" value="Swm_rep_I_cyn"/>
</dbReference>
<evidence type="ECO:0000313" key="4">
    <source>
        <dbReference type="EMBL" id="STY91217.1"/>
    </source>
</evidence>
<organism evidence="4 5">
    <name type="scientific">Moraxella bovis</name>
    <dbReference type="NCBI Taxonomy" id="476"/>
    <lineage>
        <taxon>Bacteria</taxon>
        <taxon>Pseudomonadati</taxon>
        <taxon>Pseudomonadota</taxon>
        <taxon>Gammaproteobacteria</taxon>
        <taxon>Moraxellales</taxon>
        <taxon>Moraxellaceae</taxon>
        <taxon>Moraxella</taxon>
    </lineage>
</organism>
<feature type="region of interest" description="Disordered" evidence="2">
    <location>
        <begin position="2219"/>
        <end position="2252"/>
    </location>
</feature>
<name>A0A378PRP8_MORBO</name>
<dbReference type="InterPro" id="IPR013783">
    <property type="entry name" value="Ig-like_fold"/>
</dbReference>
<dbReference type="Pfam" id="PF13753">
    <property type="entry name" value="SWM_repeat"/>
    <property type="match status" value="12"/>
</dbReference>